<proteinExistence type="predicted"/>
<dbReference type="Pfam" id="PF00196">
    <property type="entry name" value="GerE"/>
    <property type="match status" value="1"/>
</dbReference>
<dbReference type="SUPFAM" id="SSF88946">
    <property type="entry name" value="Sigma2 domain of RNA polymerase sigma factors"/>
    <property type="match status" value="1"/>
</dbReference>
<dbReference type="InterPro" id="IPR000792">
    <property type="entry name" value="Tscrpt_reg_LuxR_C"/>
</dbReference>
<evidence type="ECO:0000313" key="4">
    <source>
        <dbReference type="EMBL" id="MBO0476652.1"/>
    </source>
</evidence>
<name>A0ABS3HSC2_9ENTE</name>
<evidence type="ECO:0000259" key="3">
    <source>
        <dbReference type="Pfam" id="PF00196"/>
    </source>
</evidence>
<feature type="domain" description="HTH luxR-type" evidence="3">
    <location>
        <begin position="141"/>
        <end position="185"/>
    </location>
</feature>
<comment type="caution">
    <text evidence="4">The sequence shown here is derived from an EMBL/GenBank/DDBJ whole genome shotgun (WGS) entry which is preliminary data.</text>
</comment>
<sequence>MNEYELINQAKEGCEDAFESIFKKYVPVVLRQKRRYYLRYYELDDWLQEGRIVCHQSIANFDAAQNVTFGLFFKINFERWVVSALRFQEAQKRQIYRYTDSLENQIELHGEGFNPAEEDHRAGTSLEYIFVRETLENFSVTLSKFEKEVYRCILEGKDISQIAKELDVPEKKVICGYSRLKRKLKDQIAQ</sequence>
<evidence type="ECO:0000256" key="2">
    <source>
        <dbReference type="ARBA" id="ARBA00023163"/>
    </source>
</evidence>
<dbReference type="InterPro" id="IPR013325">
    <property type="entry name" value="RNA_pol_sigma_r2"/>
</dbReference>
<dbReference type="NCBIfam" id="TIGR02937">
    <property type="entry name" value="sigma70-ECF"/>
    <property type="match status" value="1"/>
</dbReference>
<keyword evidence="5" id="KW-1185">Reference proteome</keyword>
<dbReference type="InterPro" id="IPR014284">
    <property type="entry name" value="RNA_pol_sigma-70_dom"/>
</dbReference>
<keyword evidence="2" id="KW-0804">Transcription</keyword>
<dbReference type="EMBL" id="JAFLVX010000016">
    <property type="protein sequence ID" value="MBO0476652.1"/>
    <property type="molecule type" value="Genomic_DNA"/>
</dbReference>
<dbReference type="RefSeq" id="WP_206965853.1">
    <property type="nucleotide sequence ID" value="NZ_JAFLVX010000016.1"/>
</dbReference>
<organism evidence="4 5">
    <name type="scientific">Candidatus Vagococcus giribetii</name>
    <dbReference type="NCBI Taxonomy" id="2230876"/>
    <lineage>
        <taxon>Bacteria</taxon>
        <taxon>Bacillati</taxon>
        <taxon>Bacillota</taxon>
        <taxon>Bacilli</taxon>
        <taxon>Lactobacillales</taxon>
        <taxon>Enterococcaceae</taxon>
        <taxon>Vagococcus</taxon>
    </lineage>
</organism>
<dbReference type="InterPro" id="IPR016032">
    <property type="entry name" value="Sig_transdc_resp-reg_C-effctor"/>
</dbReference>
<evidence type="ECO:0000313" key="5">
    <source>
        <dbReference type="Proteomes" id="UP000664857"/>
    </source>
</evidence>
<gene>
    <name evidence="4" type="ORF">DOK76_06185</name>
</gene>
<reference evidence="4 5" key="1">
    <citation type="submission" date="2021-03" db="EMBL/GenBank/DDBJ databases">
        <title>Enterococcal diversity collection.</title>
        <authorList>
            <person name="Gilmore M.S."/>
            <person name="Schwartzman J."/>
            <person name="Van Tyne D."/>
            <person name="Martin M."/>
            <person name="Earl A.M."/>
            <person name="Manson A.L."/>
            <person name="Straub T."/>
            <person name="Salamzade R."/>
            <person name="Saavedra J."/>
            <person name="Lebreton F."/>
            <person name="Prichula J."/>
            <person name="Schaufler K."/>
            <person name="Gaca A."/>
            <person name="Sgardioli B."/>
            <person name="Wagenaar J."/>
            <person name="Strong T."/>
        </authorList>
    </citation>
    <scope>NUCLEOTIDE SEQUENCE [LARGE SCALE GENOMIC DNA]</scope>
    <source>
        <strain evidence="4 5">DIV0080</strain>
    </source>
</reference>
<protein>
    <submittedName>
        <fullName evidence="4">Sigma-70 family RNA polymerase sigma factor</fullName>
    </submittedName>
</protein>
<accession>A0ABS3HSC2</accession>
<dbReference type="Gene3D" id="1.10.1740.10">
    <property type="match status" value="1"/>
</dbReference>
<keyword evidence="1" id="KW-0805">Transcription regulation</keyword>
<evidence type="ECO:0000256" key="1">
    <source>
        <dbReference type="ARBA" id="ARBA00023015"/>
    </source>
</evidence>
<dbReference type="Proteomes" id="UP000664857">
    <property type="component" value="Unassembled WGS sequence"/>
</dbReference>
<dbReference type="SUPFAM" id="SSF46894">
    <property type="entry name" value="C-terminal effector domain of the bipartite response regulators"/>
    <property type="match status" value="1"/>
</dbReference>